<dbReference type="Pfam" id="PF02338">
    <property type="entry name" value="OTU"/>
    <property type="match status" value="1"/>
</dbReference>
<name>A0A6S7FN22_PARCT</name>
<evidence type="ECO:0000256" key="15">
    <source>
        <dbReference type="ARBA" id="ARBA00023242"/>
    </source>
</evidence>
<evidence type="ECO:0000256" key="6">
    <source>
        <dbReference type="ARBA" id="ARBA00022490"/>
    </source>
</evidence>
<dbReference type="PROSITE" id="PS50802">
    <property type="entry name" value="OTU"/>
    <property type="match status" value="1"/>
</dbReference>
<keyword evidence="13" id="KW-0788">Thiol protease</keyword>
<feature type="region of interest" description="Disordered" evidence="16">
    <location>
        <begin position="176"/>
        <end position="203"/>
    </location>
</feature>
<keyword evidence="10" id="KW-0863">Zinc-finger</keyword>
<keyword evidence="11" id="KW-0833">Ubl conjugation pathway</keyword>
<keyword evidence="6" id="KW-0963">Cytoplasm</keyword>
<keyword evidence="15" id="KW-0539">Nucleus</keyword>
<dbReference type="GO" id="GO:0035871">
    <property type="term" value="P:protein K11-linked deubiquitination"/>
    <property type="evidence" value="ECO:0007669"/>
    <property type="project" value="TreeGrafter"/>
</dbReference>
<dbReference type="PANTHER" id="PTHR13367">
    <property type="entry name" value="UBIQUITIN THIOESTERASE"/>
    <property type="match status" value="1"/>
</dbReference>
<dbReference type="AlphaFoldDB" id="A0A6S7FN22"/>
<dbReference type="CDD" id="cd22768">
    <property type="entry name" value="OTU_OTUD7"/>
    <property type="match status" value="1"/>
</dbReference>
<comment type="subcellular location">
    <subcellularLocation>
        <location evidence="3">Cytoplasm</location>
    </subcellularLocation>
    <subcellularLocation>
        <location evidence="2">Nucleus</location>
    </subcellularLocation>
</comment>
<evidence type="ECO:0000313" key="18">
    <source>
        <dbReference type="Proteomes" id="UP001152795"/>
    </source>
</evidence>
<dbReference type="PROSITE" id="PS51036">
    <property type="entry name" value="ZF_A20"/>
    <property type="match status" value="2"/>
</dbReference>
<dbReference type="EMBL" id="CACRXK020000113">
    <property type="protein sequence ID" value="CAB3978442.1"/>
    <property type="molecule type" value="Genomic_DNA"/>
</dbReference>
<keyword evidence="12" id="KW-0378">Hydrolase</keyword>
<evidence type="ECO:0000256" key="2">
    <source>
        <dbReference type="ARBA" id="ARBA00004123"/>
    </source>
</evidence>
<keyword evidence="14" id="KW-0862">Zinc</keyword>
<evidence type="ECO:0000256" key="8">
    <source>
        <dbReference type="ARBA" id="ARBA00022670"/>
    </source>
</evidence>
<dbReference type="GO" id="GO:0070530">
    <property type="term" value="F:K63-linked polyubiquitin modification-dependent protein binding"/>
    <property type="evidence" value="ECO:0007669"/>
    <property type="project" value="TreeGrafter"/>
</dbReference>
<evidence type="ECO:0000256" key="7">
    <source>
        <dbReference type="ARBA" id="ARBA00022553"/>
    </source>
</evidence>
<evidence type="ECO:0000256" key="10">
    <source>
        <dbReference type="ARBA" id="ARBA00022771"/>
    </source>
</evidence>
<feature type="compositionally biased region" description="Low complexity" evidence="16">
    <location>
        <begin position="432"/>
        <end position="442"/>
    </location>
</feature>
<keyword evidence="8" id="KW-0645">Protease</keyword>
<accession>A0A6S7FN22</accession>
<dbReference type="OrthoDB" id="10064699at2759"/>
<evidence type="ECO:0000256" key="11">
    <source>
        <dbReference type="ARBA" id="ARBA00022786"/>
    </source>
</evidence>
<dbReference type="GO" id="GO:0005737">
    <property type="term" value="C:cytoplasm"/>
    <property type="evidence" value="ECO:0007669"/>
    <property type="project" value="UniProtKB-SubCell"/>
</dbReference>
<evidence type="ECO:0000256" key="9">
    <source>
        <dbReference type="ARBA" id="ARBA00022723"/>
    </source>
</evidence>
<feature type="compositionally biased region" description="Polar residues" evidence="16">
    <location>
        <begin position="297"/>
        <end position="321"/>
    </location>
</feature>
<dbReference type="SMART" id="SM00259">
    <property type="entry name" value="ZnF_A20"/>
    <property type="match status" value="2"/>
</dbReference>
<dbReference type="Pfam" id="PF01754">
    <property type="entry name" value="zf-A20"/>
    <property type="match status" value="2"/>
</dbReference>
<evidence type="ECO:0000256" key="12">
    <source>
        <dbReference type="ARBA" id="ARBA00022801"/>
    </source>
</evidence>
<keyword evidence="18" id="KW-1185">Reference proteome</keyword>
<evidence type="ECO:0000256" key="16">
    <source>
        <dbReference type="SAM" id="MobiDB-lite"/>
    </source>
</evidence>
<dbReference type="InterPro" id="IPR051346">
    <property type="entry name" value="OTU_Deubiquitinase"/>
</dbReference>
<proteinExistence type="inferred from homology"/>
<gene>
    <name evidence="17" type="ORF">PACLA_8A001118</name>
</gene>
<comment type="caution">
    <text evidence="17">The sequence shown here is derived from an EMBL/GenBank/DDBJ whole genome shotgun (WGS) entry which is preliminary data.</text>
</comment>
<feature type="region of interest" description="Disordered" evidence="16">
    <location>
        <begin position="432"/>
        <end position="463"/>
    </location>
</feature>
<dbReference type="GO" id="GO:0004843">
    <property type="term" value="F:cysteine-type deubiquitinase activity"/>
    <property type="evidence" value="ECO:0007669"/>
    <property type="project" value="UniProtKB-EC"/>
</dbReference>
<reference evidence="17" key="1">
    <citation type="submission" date="2020-04" db="EMBL/GenBank/DDBJ databases">
        <authorList>
            <person name="Alioto T."/>
            <person name="Alioto T."/>
            <person name="Gomez Garrido J."/>
        </authorList>
    </citation>
    <scope>NUCLEOTIDE SEQUENCE</scope>
    <source>
        <strain evidence="17">A484AB</strain>
    </source>
</reference>
<evidence type="ECO:0000256" key="4">
    <source>
        <dbReference type="ARBA" id="ARBA00005865"/>
    </source>
</evidence>
<feature type="compositionally biased region" description="Polar residues" evidence="16">
    <location>
        <begin position="443"/>
        <end position="461"/>
    </location>
</feature>
<evidence type="ECO:0000256" key="3">
    <source>
        <dbReference type="ARBA" id="ARBA00004496"/>
    </source>
</evidence>
<sequence>MENQRHGKIVRGFSMVDPEMVSELHTNIKARGCEKYEIACFNFTLPDFTQFDQEFVAFLMKDLIENSTLKALEESGHLNWWTQSTSLQRLYPLLTSGDGNCLLHAASLGIWGVHDRWLNLRQDVYHTLSSSEAEKTLKRRWLWYEWKKNLEEQVIFNADEWEREWKNVLNMADAKPRPRQPLSTVPEGNAVENKETSSTLTRKMSNSWQPHYESLEEIHICSLAHVLRRPIIVVSDTVVYDFQGVPISPIPFAGVYLPVECDPSECCRTPLVLAYFSSHFSPVVSTESCNEAMESSVDANSSTSGTKSDRPSNSPPTTNTASAIQTAMSSIYQVTKSTFLQAAKSLSPTSVPKLTLPSNTSIHVAIPLVDKDLKTLPLPFAADPGPNWNWLENENSEDIIKEKSLTDEERMSLLKKYLDVVEIDVNVQQVSGQNNVSNMSSGTGDNQTNTSNKTQDSQVNSPRKVPVAVLPCDNQPSFYKEVITGYLEKAKERFDFEKETKLAEPMKSTPSLKCANDDCDLYGTVANNYLCTKCFQLQSKSFGKFQGPRPSYDPPSYSEAVGEEVFHPPSFAGKSSNTAKTLQEMSVECRAPACSFYGTPGKNGFCSKCYYENKK</sequence>
<evidence type="ECO:0000313" key="17">
    <source>
        <dbReference type="EMBL" id="CAB3978442.1"/>
    </source>
</evidence>
<dbReference type="GO" id="GO:0008270">
    <property type="term" value="F:zinc ion binding"/>
    <property type="evidence" value="ECO:0007669"/>
    <property type="project" value="UniProtKB-KW"/>
</dbReference>
<evidence type="ECO:0000256" key="5">
    <source>
        <dbReference type="ARBA" id="ARBA00012759"/>
    </source>
</evidence>
<keyword evidence="9" id="KW-0479">Metal-binding</keyword>
<dbReference type="Gene3D" id="4.10.240.30">
    <property type="match status" value="2"/>
</dbReference>
<evidence type="ECO:0000256" key="13">
    <source>
        <dbReference type="ARBA" id="ARBA00022807"/>
    </source>
</evidence>
<dbReference type="PANTHER" id="PTHR13367:SF27">
    <property type="entry name" value="OTU DOMAIN-CONTAINING PROTEIN"/>
    <property type="match status" value="1"/>
</dbReference>
<dbReference type="EC" id="3.4.19.12" evidence="5"/>
<dbReference type="InterPro" id="IPR002653">
    <property type="entry name" value="Znf_A20"/>
</dbReference>
<dbReference type="Proteomes" id="UP001152795">
    <property type="component" value="Unassembled WGS sequence"/>
</dbReference>
<dbReference type="GO" id="GO:0071108">
    <property type="term" value="P:protein K48-linked deubiquitination"/>
    <property type="evidence" value="ECO:0007669"/>
    <property type="project" value="TreeGrafter"/>
</dbReference>
<evidence type="ECO:0000256" key="1">
    <source>
        <dbReference type="ARBA" id="ARBA00000707"/>
    </source>
</evidence>
<dbReference type="GO" id="GO:0071947">
    <property type="term" value="P:protein deubiquitination involved in ubiquitin-dependent protein catabolic process"/>
    <property type="evidence" value="ECO:0007669"/>
    <property type="project" value="TreeGrafter"/>
</dbReference>
<dbReference type="GO" id="GO:0003677">
    <property type="term" value="F:DNA binding"/>
    <property type="evidence" value="ECO:0007669"/>
    <property type="project" value="InterPro"/>
</dbReference>
<comment type="similarity">
    <text evidence="4">Belongs to the peptidase C64 family.</text>
</comment>
<protein>
    <recommendedName>
        <fullName evidence="5">ubiquitinyl hydrolase 1</fullName>
        <ecNumber evidence="5">3.4.19.12</ecNumber>
    </recommendedName>
</protein>
<dbReference type="InterPro" id="IPR003323">
    <property type="entry name" value="OTU_dom"/>
</dbReference>
<dbReference type="GO" id="GO:0005634">
    <property type="term" value="C:nucleus"/>
    <property type="evidence" value="ECO:0007669"/>
    <property type="project" value="UniProtKB-SubCell"/>
</dbReference>
<organism evidence="17 18">
    <name type="scientific">Paramuricea clavata</name>
    <name type="common">Red gorgonian</name>
    <name type="synonym">Violescent sea-whip</name>
    <dbReference type="NCBI Taxonomy" id="317549"/>
    <lineage>
        <taxon>Eukaryota</taxon>
        <taxon>Metazoa</taxon>
        <taxon>Cnidaria</taxon>
        <taxon>Anthozoa</taxon>
        <taxon>Octocorallia</taxon>
        <taxon>Malacalcyonacea</taxon>
        <taxon>Plexauridae</taxon>
        <taxon>Paramuricea</taxon>
    </lineage>
</organism>
<evidence type="ECO:0000256" key="14">
    <source>
        <dbReference type="ARBA" id="ARBA00022833"/>
    </source>
</evidence>
<dbReference type="GO" id="GO:0070536">
    <property type="term" value="P:protein K63-linked deubiquitination"/>
    <property type="evidence" value="ECO:0007669"/>
    <property type="project" value="TreeGrafter"/>
</dbReference>
<keyword evidence="7" id="KW-0597">Phosphoprotein</keyword>
<comment type="catalytic activity">
    <reaction evidence="1">
        <text>Thiol-dependent hydrolysis of ester, thioester, amide, peptide and isopeptide bonds formed by the C-terminal Gly of ubiquitin (a 76-residue protein attached to proteins as an intracellular targeting signal).</text>
        <dbReference type="EC" id="3.4.19.12"/>
    </reaction>
</comment>
<feature type="region of interest" description="Disordered" evidence="16">
    <location>
        <begin position="295"/>
        <end position="321"/>
    </location>
</feature>